<keyword evidence="2" id="KW-0067">ATP-binding</keyword>
<dbReference type="PANTHER" id="PTHR45991">
    <property type="entry name" value="PACHYTENE CHECKPOINT PROTEIN 2"/>
    <property type="match status" value="1"/>
</dbReference>
<dbReference type="GO" id="GO:0005694">
    <property type="term" value="C:chromosome"/>
    <property type="evidence" value="ECO:0007669"/>
    <property type="project" value="TreeGrafter"/>
</dbReference>
<comment type="caution">
    <text evidence="4">The sequence shown here is derived from an EMBL/GenBank/DDBJ whole genome shotgun (WGS) entry which is preliminary data.</text>
</comment>
<protein>
    <submittedName>
        <fullName evidence="4">Cell division protein</fullName>
    </submittedName>
</protein>
<organism evidence="4 5">
    <name type="scientific">Thalassospira profundimaris</name>
    <dbReference type="NCBI Taxonomy" id="502049"/>
    <lineage>
        <taxon>Bacteria</taxon>
        <taxon>Pseudomonadati</taxon>
        <taxon>Pseudomonadota</taxon>
        <taxon>Alphaproteobacteria</taxon>
        <taxon>Rhodospirillales</taxon>
        <taxon>Thalassospiraceae</taxon>
        <taxon>Thalassospira</taxon>
    </lineage>
</organism>
<accession>A0A367WV02</accession>
<name>A0A367WV02_9PROT</name>
<dbReference type="GO" id="GO:0005524">
    <property type="term" value="F:ATP binding"/>
    <property type="evidence" value="ECO:0007669"/>
    <property type="project" value="UniProtKB-KW"/>
</dbReference>
<proteinExistence type="predicted"/>
<evidence type="ECO:0000256" key="2">
    <source>
        <dbReference type="ARBA" id="ARBA00022840"/>
    </source>
</evidence>
<dbReference type="InterPro" id="IPR044539">
    <property type="entry name" value="Pch2-like"/>
</dbReference>
<dbReference type="GO" id="GO:0016887">
    <property type="term" value="F:ATP hydrolysis activity"/>
    <property type="evidence" value="ECO:0007669"/>
    <property type="project" value="InterPro"/>
</dbReference>
<dbReference type="RefSeq" id="WP_220151451.1">
    <property type="nucleotide sequence ID" value="NZ_JPWH01000017.1"/>
</dbReference>
<dbReference type="Proteomes" id="UP000252517">
    <property type="component" value="Unassembled WGS sequence"/>
</dbReference>
<dbReference type="InterPro" id="IPR003959">
    <property type="entry name" value="ATPase_AAA_core"/>
</dbReference>
<gene>
    <name evidence="4" type="ORF">TH25_18350</name>
</gene>
<evidence type="ECO:0000313" key="5">
    <source>
        <dbReference type="Proteomes" id="UP000252517"/>
    </source>
</evidence>
<evidence type="ECO:0000256" key="1">
    <source>
        <dbReference type="ARBA" id="ARBA00022741"/>
    </source>
</evidence>
<keyword evidence="4" id="KW-0132">Cell division</keyword>
<dbReference type="Gene3D" id="3.40.50.300">
    <property type="entry name" value="P-loop containing nucleotide triphosphate hydrolases"/>
    <property type="match status" value="1"/>
</dbReference>
<dbReference type="Pfam" id="PF00004">
    <property type="entry name" value="AAA"/>
    <property type="match status" value="1"/>
</dbReference>
<evidence type="ECO:0000259" key="3">
    <source>
        <dbReference type="SMART" id="SM00382"/>
    </source>
</evidence>
<evidence type="ECO:0000313" key="4">
    <source>
        <dbReference type="EMBL" id="RCK45295.1"/>
    </source>
</evidence>
<dbReference type="PRINTS" id="PR00300">
    <property type="entry name" value="CLPPROTEASEA"/>
</dbReference>
<reference evidence="4 5" key="1">
    <citation type="submission" date="2014-07" db="EMBL/GenBank/DDBJ databases">
        <title>Draft genome sequence of Thalassospira profundimaris S25-3-2.</title>
        <authorList>
            <person name="Lai Q."/>
            <person name="Shao Z."/>
        </authorList>
    </citation>
    <scope>NUCLEOTIDE SEQUENCE [LARGE SCALE GENOMIC DNA]</scope>
    <source>
        <strain evidence="4 5">S25-3-2</strain>
    </source>
</reference>
<dbReference type="SUPFAM" id="SSF52540">
    <property type="entry name" value="P-loop containing nucleoside triphosphate hydrolases"/>
    <property type="match status" value="1"/>
</dbReference>
<dbReference type="PANTHER" id="PTHR45991:SF1">
    <property type="entry name" value="PACHYTENE CHECKPOINT PROTEIN 2 HOMOLOG"/>
    <property type="match status" value="1"/>
</dbReference>
<keyword evidence="1" id="KW-0547">Nucleotide-binding</keyword>
<sequence>MATVQANDLALPKGIQRSRPLPDAALGALWDSIILDERLKSQLLSQAILSFTLRGKVDRSVIPLHGVILLVGPPGTGKTSLARGLAHRTAESFQGGKFRLLEVEPHMLTSSAMGKTQRAVSDLFSQSIAEAAAGGPTIVLLDEVETLAADRSKMSLEANPIDIHRATDAVLVQLDVLADQHTNLLFLATSNFPQAVDSAFTSRCDLVMHVPLPDREACSRILKDCLTKLGATYSAIAKLSASPQFEGCADECVGLDGRAIRKMVANALASSPQTAMNPERVTIEDLFAAARAAKANRVQGVKAS</sequence>
<dbReference type="InterPro" id="IPR001270">
    <property type="entry name" value="ClpA/B"/>
</dbReference>
<dbReference type="AlphaFoldDB" id="A0A367WV02"/>
<keyword evidence="4" id="KW-0131">Cell cycle</keyword>
<feature type="domain" description="AAA+ ATPase" evidence="3">
    <location>
        <begin position="64"/>
        <end position="212"/>
    </location>
</feature>
<dbReference type="SMART" id="SM00382">
    <property type="entry name" value="AAA"/>
    <property type="match status" value="1"/>
</dbReference>
<dbReference type="GO" id="GO:0051301">
    <property type="term" value="P:cell division"/>
    <property type="evidence" value="ECO:0007669"/>
    <property type="project" value="UniProtKB-KW"/>
</dbReference>
<dbReference type="EMBL" id="JPWH01000017">
    <property type="protein sequence ID" value="RCK45295.1"/>
    <property type="molecule type" value="Genomic_DNA"/>
</dbReference>
<dbReference type="InterPro" id="IPR027417">
    <property type="entry name" value="P-loop_NTPase"/>
</dbReference>
<dbReference type="InterPro" id="IPR003593">
    <property type="entry name" value="AAA+_ATPase"/>
</dbReference>